<dbReference type="CDD" id="cd13565">
    <property type="entry name" value="PBP2_PstS"/>
    <property type="match status" value="1"/>
</dbReference>
<evidence type="ECO:0000256" key="5">
    <source>
        <dbReference type="ARBA" id="ARBA00022448"/>
    </source>
</evidence>
<feature type="chain" id="PRO_5002309573" description="Phosphate-binding protein PstS" evidence="8">
    <location>
        <begin position="22"/>
        <end position="342"/>
    </location>
</feature>
<dbReference type="GO" id="GO:0043190">
    <property type="term" value="C:ATP-binding cassette (ABC) transporter complex"/>
    <property type="evidence" value="ECO:0007669"/>
    <property type="project" value="InterPro"/>
</dbReference>
<dbReference type="PIRSF" id="PIRSF002756">
    <property type="entry name" value="PstS"/>
    <property type="match status" value="1"/>
</dbReference>
<dbReference type="InterPro" id="IPR024370">
    <property type="entry name" value="PBP_domain"/>
</dbReference>
<dbReference type="PANTHER" id="PTHR42996">
    <property type="entry name" value="PHOSPHATE-BINDING PROTEIN PSTS"/>
    <property type="match status" value="1"/>
</dbReference>
<dbReference type="OrthoDB" id="9801510at2"/>
<dbReference type="EMBL" id="BANB01000174">
    <property type="protein sequence ID" value="GAN76863.1"/>
    <property type="molecule type" value="Genomic_DNA"/>
</dbReference>
<sequence>MRPVSTALVLAALAASAVAAAAQPSAGVRPITGAGSTFAAPLYREWAAAAKPAIHLDLDYQAVGSGAGQRRILARAVDFGATDAPMSPARLASGDLLQFPTALGALVIVVNLPGVAPGALRLSGAVLADIFAGTIGRWDDPRIAALNPGLALPGLPVAPVHRDDGAGATYLFTAYLSAVSARWKSDIGANTSVAWPAGAGARGNDGVAAAVRGTPGAIGYVGSPYAARAHLATVRLRNHDGRYVPPDTTTYAAAAAGADWAHAVDYAVDLIDQPGPRAWPIVAATFVELPRDRRDRARASAVVAFFDWAIKNGDDIAERLDYIPLPAAVKARVRRDWAADIR</sequence>
<comment type="caution">
    <text evidence="10">The sequence shown here is derived from an EMBL/GenBank/DDBJ whole genome shotgun (WGS) entry which is preliminary data.</text>
</comment>
<keyword evidence="5 7" id="KW-0813">Transport</keyword>
<organism evidence="10 11">
    <name type="scientific">Acidisphaera rubrifaciens HS-AP3</name>
    <dbReference type="NCBI Taxonomy" id="1231350"/>
    <lineage>
        <taxon>Bacteria</taxon>
        <taxon>Pseudomonadati</taxon>
        <taxon>Pseudomonadota</taxon>
        <taxon>Alphaproteobacteria</taxon>
        <taxon>Acetobacterales</taxon>
        <taxon>Acetobacteraceae</taxon>
        <taxon>Acidisphaera</taxon>
    </lineage>
</organism>
<dbReference type="NCBIfam" id="TIGR00975">
    <property type="entry name" value="3a0107s03"/>
    <property type="match status" value="1"/>
</dbReference>
<dbReference type="AlphaFoldDB" id="A0A0D6P6N9"/>
<gene>
    <name evidence="10" type="ORF">Asru_0174_05</name>
</gene>
<comment type="similarity">
    <text evidence="2 7">Belongs to the PstS family.</text>
</comment>
<dbReference type="Gene3D" id="3.40.190.10">
    <property type="entry name" value="Periplasmic binding protein-like II"/>
    <property type="match status" value="2"/>
</dbReference>
<dbReference type="InterPro" id="IPR050962">
    <property type="entry name" value="Phosphate-bind_PstS"/>
</dbReference>
<keyword evidence="11" id="KW-1185">Reference proteome</keyword>
<comment type="function">
    <text evidence="1 7">Part of the ABC transporter complex PstSACB involved in phosphate import.</text>
</comment>
<dbReference type="PANTHER" id="PTHR42996:SF1">
    <property type="entry name" value="PHOSPHATE-BINDING PROTEIN PSTS"/>
    <property type="match status" value="1"/>
</dbReference>
<keyword evidence="8" id="KW-0732">Signal</keyword>
<name>A0A0D6P6N9_9PROT</name>
<feature type="signal peptide" evidence="8">
    <location>
        <begin position="1"/>
        <end position="21"/>
    </location>
</feature>
<protein>
    <recommendedName>
        <fullName evidence="4 7">Phosphate-binding protein PstS</fullName>
    </recommendedName>
</protein>
<reference evidence="10 11" key="1">
    <citation type="submission" date="2012-11" db="EMBL/GenBank/DDBJ databases">
        <title>Whole genome sequence of Acidisphaera rubrifaciens HS-AP3.</title>
        <authorList>
            <person name="Azuma Y."/>
            <person name="Higashiura N."/>
            <person name="Hirakawa H."/>
            <person name="Matsushita K."/>
        </authorList>
    </citation>
    <scope>NUCLEOTIDE SEQUENCE [LARGE SCALE GENOMIC DNA]</scope>
    <source>
        <strain evidence="10 11">HS-AP3</strain>
    </source>
</reference>
<dbReference type="InterPro" id="IPR005673">
    <property type="entry name" value="ABC_phos-bd_PstS"/>
</dbReference>
<dbReference type="SUPFAM" id="SSF53850">
    <property type="entry name" value="Periplasmic binding protein-like II"/>
    <property type="match status" value="1"/>
</dbReference>
<evidence type="ECO:0000313" key="10">
    <source>
        <dbReference type="EMBL" id="GAN76863.1"/>
    </source>
</evidence>
<evidence type="ECO:0000256" key="3">
    <source>
        <dbReference type="ARBA" id="ARBA00011529"/>
    </source>
</evidence>
<dbReference type="GO" id="GO:0035435">
    <property type="term" value="P:phosphate ion transmembrane transport"/>
    <property type="evidence" value="ECO:0007669"/>
    <property type="project" value="InterPro"/>
</dbReference>
<comment type="subunit">
    <text evidence="3 7">The complex is composed of two ATP-binding proteins (PstB), two transmembrane proteins (PstC and PstA) and a solute-binding protein (PstS).</text>
</comment>
<dbReference type="Pfam" id="PF12849">
    <property type="entry name" value="PBP_like_2"/>
    <property type="match status" value="1"/>
</dbReference>
<evidence type="ECO:0000256" key="1">
    <source>
        <dbReference type="ARBA" id="ARBA00002841"/>
    </source>
</evidence>
<evidence type="ECO:0000256" key="7">
    <source>
        <dbReference type="PIRNR" id="PIRNR002756"/>
    </source>
</evidence>
<dbReference type="Proteomes" id="UP000032680">
    <property type="component" value="Unassembled WGS sequence"/>
</dbReference>
<evidence type="ECO:0000256" key="6">
    <source>
        <dbReference type="ARBA" id="ARBA00022592"/>
    </source>
</evidence>
<evidence type="ECO:0000313" key="11">
    <source>
        <dbReference type="Proteomes" id="UP000032680"/>
    </source>
</evidence>
<keyword evidence="6 7" id="KW-0592">Phosphate transport</keyword>
<evidence type="ECO:0000256" key="2">
    <source>
        <dbReference type="ARBA" id="ARBA00008725"/>
    </source>
</evidence>
<feature type="domain" description="PBP" evidence="9">
    <location>
        <begin position="21"/>
        <end position="262"/>
    </location>
</feature>
<dbReference type="RefSeq" id="WP_048860755.1">
    <property type="nucleotide sequence ID" value="NZ_BANB01000174.1"/>
</dbReference>
<accession>A0A0D6P6N9</accession>
<evidence type="ECO:0000256" key="4">
    <source>
        <dbReference type="ARBA" id="ARBA00021889"/>
    </source>
</evidence>
<proteinExistence type="inferred from homology"/>
<evidence type="ECO:0000256" key="8">
    <source>
        <dbReference type="SAM" id="SignalP"/>
    </source>
</evidence>
<evidence type="ECO:0000259" key="9">
    <source>
        <dbReference type="Pfam" id="PF12849"/>
    </source>
</evidence>
<dbReference type="GO" id="GO:0042301">
    <property type="term" value="F:phosphate ion binding"/>
    <property type="evidence" value="ECO:0007669"/>
    <property type="project" value="InterPro"/>
</dbReference>